<dbReference type="EMBL" id="CAJVPZ010080812">
    <property type="protein sequence ID" value="CAG8808026.1"/>
    <property type="molecule type" value="Genomic_DNA"/>
</dbReference>
<evidence type="ECO:0000256" key="1">
    <source>
        <dbReference type="SAM" id="MobiDB-lite"/>
    </source>
</evidence>
<organism evidence="2 3">
    <name type="scientific">Racocetra fulgida</name>
    <dbReference type="NCBI Taxonomy" id="60492"/>
    <lineage>
        <taxon>Eukaryota</taxon>
        <taxon>Fungi</taxon>
        <taxon>Fungi incertae sedis</taxon>
        <taxon>Mucoromycota</taxon>
        <taxon>Glomeromycotina</taxon>
        <taxon>Glomeromycetes</taxon>
        <taxon>Diversisporales</taxon>
        <taxon>Gigasporaceae</taxon>
        <taxon>Racocetra</taxon>
    </lineage>
</organism>
<evidence type="ECO:0000313" key="2">
    <source>
        <dbReference type="EMBL" id="CAG8808026.1"/>
    </source>
</evidence>
<feature type="non-terminal residue" evidence="2">
    <location>
        <position position="70"/>
    </location>
</feature>
<protein>
    <submittedName>
        <fullName evidence="2">861_t:CDS:1</fullName>
    </submittedName>
</protein>
<sequence length="70" mass="8176">MNSINTDVLKNAFSLQKHNLIFANEEINEETDEETDEETNEETNEEDEAETLTDELEQDDDLYVNQESIH</sequence>
<feature type="non-terminal residue" evidence="2">
    <location>
        <position position="1"/>
    </location>
</feature>
<proteinExistence type="predicted"/>
<keyword evidence="3" id="KW-1185">Reference proteome</keyword>
<accession>A0A9N9PE44</accession>
<comment type="caution">
    <text evidence="2">The sequence shown here is derived from an EMBL/GenBank/DDBJ whole genome shotgun (WGS) entry which is preliminary data.</text>
</comment>
<dbReference type="Proteomes" id="UP000789396">
    <property type="component" value="Unassembled WGS sequence"/>
</dbReference>
<reference evidence="2" key="1">
    <citation type="submission" date="2021-06" db="EMBL/GenBank/DDBJ databases">
        <authorList>
            <person name="Kallberg Y."/>
            <person name="Tangrot J."/>
            <person name="Rosling A."/>
        </authorList>
    </citation>
    <scope>NUCLEOTIDE SEQUENCE</scope>
    <source>
        <strain evidence="2">IN212</strain>
    </source>
</reference>
<name>A0A9N9PE44_9GLOM</name>
<dbReference type="AlphaFoldDB" id="A0A9N9PE44"/>
<gene>
    <name evidence="2" type="ORF">RFULGI_LOCUS18436</name>
</gene>
<feature type="compositionally biased region" description="Acidic residues" evidence="1">
    <location>
        <begin position="26"/>
        <end position="62"/>
    </location>
</feature>
<evidence type="ECO:0000313" key="3">
    <source>
        <dbReference type="Proteomes" id="UP000789396"/>
    </source>
</evidence>
<feature type="region of interest" description="Disordered" evidence="1">
    <location>
        <begin position="25"/>
        <end position="70"/>
    </location>
</feature>